<reference evidence="2 3" key="1">
    <citation type="submission" date="2016-04" db="EMBL/GenBank/DDBJ databases">
        <title>A degradative enzymes factory behind the ericoid mycorrhizal symbiosis.</title>
        <authorList>
            <consortium name="DOE Joint Genome Institute"/>
            <person name="Martino E."/>
            <person name="Morin E."/>
            <person name="Grelet G."/>
            <person name="Kuo A."/>
            <person name="Kohler A."/>
            <person name="Daghino S."/>
            <person name="Barry K."/>
            <person name="Choi C."/>
            <person name="Cichocki N."/>
            <person name="Clum A."/>
            <person name="Copeland A."/>
            <person name="Hainaut M."/>
            <person name="Haridas S."/>
            <person name="Labutti K."/>
            <person name="Lindquist E."/>
            <person name="Lipzen A."/>
            <person name="Khouja H.-R."/>
            <person name="Murat C."/>
            <person name="Ohm R."/>
            <person name="Olson A."/>
            <person name="Spatafora J."/>
            <person name="Veneault-Fourrey C."/>
            <person name="Henrissat B."/>
            <person name="Grigoriev I."/>
            <person name="Martin F."/>
            <person name="Perotto S."/>
        </authorList>
    </citation>
    <scope>NUCLEOTIDE SEQUENCE [LARGE SCALE GENOMIC DNA]</scope>
    <source>
        <strain evidence="2 3">E</strain>
    </source>
</reference>
<keyword evidence="3" id="KW-1185">Reference proteome</keyword>
<dbReference type="Proteomes" id="UP000235371">
    <property type="component" value="Unassembled WGS sequence"/>
</dbReference>
<proteinExistence type="predicted"/>
<organism evidence="2 3">
    <name type="scientific">Hyaloscypha bicolor E</name>
    <dbReference type="NCBI Taxonomy" id="1095630"/>
    <lineage>
        <taxon>Eukaryota</taxon>
        <taxon>Fungi</taxon>
        <taxon>Dikarya</taxon>
        <taxon>Ascomycota</taxon>
        <taxon>Pezizomycotina</taxon>
        <taxon>Leotiomycetes</taxon>
        <taxon>Helotiales</taxon>
        <taxon>Hyaloscyphaceae</taxon>
        <taxon>Hyaloscypha</taxon>
        <taxon>Hyaloscypha bicolor</taxon>
    </lineage>
</organism>
<accession>A0A2J6TST3</accession>
<name>A0A2J6TST3_9HELO</name>
<dbReference type="InParanoid" id="A0A2J6TST3"/>
<feature type="compositionally biased region" description="Low complexity" evidence="1">
    <location>
        <begin position="69"/>
        <end position="79"/>
    </location>
</feature>
<gene>
    <name evidence="2" type="ORF">K444DRAFT_607489</name>
</gene>
<dbReference type="GeneID" id="36587266"/>
<protein>
    <submittedName>
        <fullName evidence="2">Uncharacterized protein</fullName>
    </submittedName>
</protein>
<feature type="region of interest" description="Disordered" evidence="1">
    <location>
        <begin position="1"/>
        <end position="83"/>
    </location>
</feature>
<dbReference type="EMBL" id="KZ613745">
    <property type="protein sequence ID" value="PMD66074.1"/>
    <property type="molecule type" value="Genomic_DNA"/>
</dbReference>
<evidence type="ECO:0000256" key="1">
    <source>
        <dbReference type="SAM" id="MobiDB-lite"/>
    </source>
</evidence>
<dbReference type="RefSeq" id="XP_024742978.1">
    <property type="nucleotide sequence ID" value="XM_024879189.1"/>
</dbReference>
<dbReference type="AlphaFoldDB" id="A0A2J6TST3"/>
<sequence>MARSKSKKIEKPPPSVGKKRQRKPTAKASSALVAPKQPKIKLTSASRPPKEPSPDTGASGANPQREPTVEISSSSSNESLEPEPKTYVVTMNWQVYLNHKLVHTESFQEDFLSILYYGYRFWKGWVQMKAEEAAKTDKEVKPRKKWKVLYRALSH</sequence>
<evidence type="ECO:0000313" key="2">
    <source>
        <dbReference type="EMBL" id="PMD66074.1"/>
    </source>
</evidence>
<evidence type="ECO:0000313" key="3">
    <source>
        <dbReference type="Proteomes" id="UP000235371"/>
    </source>
</evidence>